<name>A0AAE0CQC6_9ROSI</name>
<protein>
    <recommendedName>
        <fullName evidence="3">DUF4283 domain-containing protein</fullName>
    </recommendedName>
</protein>
<reference evidence="1" key="1">
    <citation type="journal article" date="2023" name="Plant J.">
        <title>Genome sequences and population genomics provide insights into the demographic history, inbreeding, and mutation load of two 'living fossil' tree species of Dipteronia.</title>
        <authorList>
            <person name="Feng Y."/>
            <person name="Comes H.P."/>
            <person name="Chen J."/>
            <person name="Zhu S."/>
            <person name="Lu R."/>
            <person name="Zhang X."/>
            <person name="Li P."/>
            <person name="Qiu J."/>
            <person name="Olsen K.M."/>
            <person name="Qiu Y."/>
        </authorList>
    </citation>
    <scope>NUCLEOTIDE SEQUENCE</scope>
    <source>
        <strain evidence="1">KIB01</strain>
    </source>
</reference>
<organism evidence="1 2">
    <name type="scientific">Dipteronia dyeriana</name>
    <dbReference type="NCBI Taxonomy" id="168575"/>
    <lineage>
        <taxon>Eukaryota</taxon>
        <taxon>Viridiplantae</taxon>
        <taxon>Streptophyta</taxon>
        <taxon>Embryophyta</taxon>
        <taxon>Tracheophyta</taxon>
        <taxon>Spermatophyta</taxon>
        <taxon>Magnoliopsida</taxon>
        <taxon>eudicotyledons</taxon>
        <taxon>Gunneridae</taxon>
        <taxon>Pentapetalae</taxon>
        <taxon>rosids</taxon>
        <taxon>malvids</taxon>
        <taxon>Sapindales</taxon>
        <taxon>Sapindaceae</taxon>
        <taxon>Hippocastanoideae</taxon>
        <taxon>Acereae</taxon>
        <taxon>Dipteronia</taxon>
    </lineage>
</organism>
<dbReference type="InterPro" id="IPR036691">
    <property type="entry name" value="Endo/exonu/phosph_ase_sf"/>
</dbReference>
<evidence type="ECO:0000313" key="2">
    <source>
        <dbReference type="Proteomes" id="UP001280121"/>
    </source>
</evidence>
<proteinExistence type="predicted"/>
<dbReference type="SUPFAM" id="SSF56219">
    <property type="entry name" value="DNase I-like"/>
    <property type="match status" value="1"/>
</dbReference>
<gene>
    <name evidence="1" type="ORF">Ddye_006092</name>
</gene>
<dbReference type="Proteomes" id="UP001280121">
    <property type="component" value="Unassembled WGS sequence"/>
</dbReference>
<evidence type="ECO:0008006" key="3">
    <source>
        <dbReference type="Google" id="ProtNLM"/>
    </source>
</evidence>
<dbReference type="EMBL" id="JANJYI010000002">
    <property type="protein sequence ID" value="KAK2659559.1"/>
    <property type="molecule type" value="Genomic_DNA"/>
</dbReference>
<dbReference type="PANTHER" id="PTHR33710:SF71">
    <property type="entry name" value="ENDONUCLEASE_EXONUCLEASE_PHOSPHATASE DOMAIN-CONTAINING PROTEIN"/>
    <property type="match status" value="1"/>
</dbReference>
<dbReference type="PANTHER" id="PTHR33710">
    <property type="entry name" value="BNAC02G09200D PROTEIN"/>
    <property type="match status" value="1"/>
</dbReference>
<keyword evidence="2" id="KW-1185">Reference proteome</keyword>
<evidence type="ECO:0000313" key="1">
    <source>
        <dbReference type="EMBL" id="KAK2659559.1"/>
    </source>
</evidence>
<accession>A0AAE0CQC6</accession>
<sequence>MNFNKLEFWIQIHNIPLLCMTEEIGIFLGKMIGEVRDVDFEAAKDVSDRFIRVRVVINVNETLLRSLRADLLGNVRHPKVAWKGVLVSRKRDGDIYVPNYDGEWKKKKSEAAENVVNRKDEVGVETSAPHVDSTSMESERLSGHTSAERLYYSFSGHAHAERLMTYTCVEWPQKPTIIITGEGHLACSSGLPWICFEDFNEIMSDDEKRGGKLKNWRDIAAFREATEDYLLKDLGFVASKYTWCNKREGNVMIMKRLDRRLGTKDWKSLIPNLIVHHLDHWKSDLRPLLSVNWGMRGKRGLLNKTLTKFLMVFSKLCLNSVRYLDYRFSKKEIRKGASFRDLNSTVITLILKVQTPSSMTDCRLSASASLLFTNANDRNCGEVCKVLDTYLRTSGYVVNYNKSTMCFSPFISKNLGERLASLVGVNKVDCHETYLGLPYLSGRNKRRLFSSIVDWVWYKIKGQGEKFLSIGGKEILVKAVIQSISTYAMAYLGFQNV</sequence>
<dbReference type="Gene3D" id="3.60.10.10">
    <property type="entry name" value="Endonuclease/exonuclease/phosphatase"/>
    <property type="match status" value="1"/>
</dbReference>
<comment type="caution">
    <text evidence="1">The sequence shown here is derived from an EMBL/GenBank/DDBJ whole genome shotgun (WGS) entry which is preliminary data.</text>
</comment>
<dbReference type="AlphaFoldDB" id="A0AAE0CQC6"/>